<protein>
    <submittedName>
        <fullName evidence="2">Uncharacterized protein</fullName>
    </submittedName>
</protein>
<keyword evidence="3" id="KW-1185">Reference proteome</keyword>
<name>A0AA39MDH8_9AGAR</name>
<gene>
    <name evidence="2" type="ORF">EV421DRAFT_1743642</name>
</gene>
<accession>A0AA39MDH8</accession>
<proteinExistence type="predicted"/>
<evidence type="ECO:0000313" key="3">
    <source>
        <dbReference type="Proteomes" id="UP001175226"/>
    </source>
</evidence>
<feature type="region of interest" description="Disordered" evidence="1">
    <location>
        <begin position="1"/>
        <end position="22"/>
    </location>
</feature>
<evidence type="ECO:0000256" key="1">
    <source>
        <dbReference type="SAM" id="MobiDB-lite"/>
    </source>
</evidence>
<dbReference type="Proteomes" id="UP001175226">
    <property type="component" value="Unassembled WGS sequence"/>
</dbReference>
<dbReference type="EMBL" id="JAUEPT010000131">
    <property type="protein sequence ID" value="KAK0430831.1"/>
    <property type="molecule type" value="Genomic_DNA"/>
</dbReference>
<sequence length="201" mass="22286">MSLPSVPIYQHSKNTATTRRKTLRQQREYTADWTNESSPGQGVGGIRILRICHGSVCPRTTDPLGPVHLAPLSKISQRVLMFESSISAWKSARRSVATYPEPFHGVSEPVSTNLVFLPVHQNTGAYSYKSYMHGLHATTLVGKSHAETGLERDYEEKCQVSLVYRNEREWSTVFPHRHDGVLAGGDLLPRGHVASLPQLGA</sequence>
<organism evidence="2 3">
    <name type="scientific">Armillaria borealis</name>
    <dbReference type="NCBI Taxonomy" id="47425"/>
    <lineage>
        <taxon>Eukaryota</taxon>
        <taxon>Fungi</taxon>
        <taxon>Dikarya</taxon>
        <taxon>Basidiomycota</taxon>
        <taxon>Agaricomycotina</taxon>
        <taxon>Agaricomycetes</taxon>
        <taxon>Agaricomycetidae</taxon>
        <taxon>Agaricales</taxon>
        <taxon>Marasmiineae</taxon>
        <taxon>Physalacriaceae</taxon>
        <taxon>Armillaria</taxon>
    </lineage>
</organism>
<evidence type="ECO:0000313" key="2">
    <source>
        <dbReference type="EMBL" id="KAK0430831.1"/>
    </source>
</evidence>
<dbReference type="AlphaFoldDB" id="A0AA39MDH8"/>
<comment type="caution">
    <text evidence="2">The sequence shown here is derived from an EMBL/GenBank/DDBJ whole genome shotgun (WGS) entry which is preliminary data.</text>
</comment>
<reference evidence="2" key="1">
    <citation type="submission" date="2023-06" db="EMBL/GenBank/DDBJ databases">
        <authorList>
            <consortium name="Lawrence Berkeley National Laboratory"/>
            <person name="Ahrendt S."/>
            <person name="Sahu N."/>
            <person name="Indic B."/>
            <person name="Wong-Bajracharya J."/>
            <person name="Merenyi Z."/>
            <person name="Ke H.-M."/>
            <person name="Monk M."/>
            <person name="Kocsube S."/>
            <person name="Drula E."/>
            <person name="Lipzen A."/>
            <person name="Balint B."/>
            <person name="Henrissat B."/>
            <person name="Andreopoulos B."/>
            <person name="Martin F.M."/>
            <person name="Harder C.B."/>
            <person name="Rigling D."/>
            <person name="Ford K.L."/>
            <person name="Foster G.D."/>
            <person name="Pangilinan J."/>
            <person name="Papanicolaou A."/>
            <person name="Barry K."/>
            <person name="LaButti K."/>
            <person name="Viragh M."/>
            <person name="Koriabine M."/>
            <person name="Yan M."/>
            <person name="Riley R."/>
            <person name="Champramary S."/>
            <person name="Plett K.L."/>
            <person name="Tsai I.J."/>
            <person name="Slot J."/>
            <person name="Sipos G."/>
            <person name="Plett J."/>
            <person name="Nagy L.G."/>
            <person name="Grigoriev I.V."/>
        </authorList>
    </citation>
    <scope>NUCLEOTIDE SEQUENCE</scope>
    <source>
        <strain evidence="2">FPL87.14</strain>
    </source>
</reference>